<dbReference type="RefSeq" id="WP_379321288.1">
    <property type="nucleotide sequence ID" value="NZ_JBHTLM010000021.1"/>
</dbReference>
<accession>A0ABW3S4G1</accession>
<dbReference type="Pfam" id="PF00550">
    <property type="entry name" value="PP-binding"/>
    <property type="match status" value="1"/>
</dbReference>
<dbReference type="Gene3D" id="1.10.1200.10">
    <property type="entry name" value="ACP-like"/>
    <property type="match status" value="1"/>
</dbReference>
<dbReference type="EMBL" id="JBHTLM010000021">
    <property type="protein sequence ID" value="MFD1178850.1"/>
    <property type="molecule type" value="Genomic_DNA"/>
</dbReference>
<name>A0ABW3S4G1_9BACL</name>
<dbReference type="PROSITE" id="PS50075">
    <property type="entry name" value="CARRIER"/>
    <property type="match status" value="1"/>
</dbReference>
<organism evidence="2 3">
    <name type="scientific">Paenibacillus puldeungensis</name>
    <dbReference type="NCBI Taxonomy" id="696536"/>
    <lineage>
        <taxon>Bacteria</taxon>
        <taxon>Bacillati</taxon>
        <taxon>Bacillota</taxon>
        <taxon>Bacilli</taxon>
        <taxon>Bacillales</taxon>
        <taxon>Paenibacillaceae</taxon>
        <taxon>Paenibacillus</taxon>
    </lineage>
</organism>
<evidence type="ECO:0000313" key="2">
    <source>
        <dbReference type="EMBL" id="MFD1178850.1"/>
    </source>
</evidence>
<evidence type="ECO:0000259" key="1">
    <source>
        <dbReference type="PROSITE" id="PS50075"/>
    </source>
</evidence>
<dbReference type="InterPro" id="IPR009081">
    <property type="entry name" value="PP-bd_ACP"/>
</dbReference>
<proteinExistence type="predicted"/>
<gene>
    <name evidence="2" type="ORF">ACFQ3W_21465</name>
</gene>
<keyword evidence="3" id="KW-1185">Reference proteome</keyword>
<dbReference type="SUPFAM" id="SSF47336">
    <property type="entry name" value="ACP-like"/>
    <property type="match status" value="1"/>
</dbReference>
<dbReference type="Proteomes" id="UP001597262">
    <property type="component" value="Unassembled WGS sequence"/>
</dbReference>
<dbReference type="InterPro" id="IPR036736">
    <property type="entry name" value="ACP-like_sf"/>
</dbReference>
<feature type="domain" description="Carrier" evidence="1">
    <location>
        <begin position="1"/>
        <end position="74"/>
    </location>
</feature>
<reference evidence="3" key="1">
    <citation type="journal article" date="2019" name="Int. J. Syst. Evol. Microbiol.">
        <title>The Global Catalogue of Microorganisms (GCM) 10K type strain sequencing project: providing services to taxonomists for standard genome sequencing and annotation.</title>
        <authorList>
            <consortium name="The Broad Institute Genomics Platform"/>
            <consortium name="The Broad Institute Genome Sequencing Center for Infectious Disease"/>
            <person name="Wu L."/>
            <person name="Ma J."/>
        </authorList>
    </citation>
    <scope>NUCLEOTIDE SEQUENCE [LARGE SCALE GENOMIC DNA]</scope>
    <source>
        <strain evidence="3">CCUG 59189</strain>
    </source>
</reference>
<protein>
    <submittedName>
        <fullName evidence="2">Phosphopantetheine-binding protein</fullName>
    </submittedName>
</protein>
<comment type="caution">
    <text evidence="2">The sequence shown here is derived from an EMBL/GenBank/DDBJ whole genome shotgun (WGS) entry which is preliminary data.</text>
</comment>
<evidence type="ECO:0000313" key="3">
    <source>
        <dbReference type="Proteomes" id="UP001597262"/>
    </source>
</evidence>
<sequence length="76" mass="8777">MRNKIIELLKDIRSDVNFEKEKALVSHGILDSFDIISIVAKLGEEFELDIPVEEINEDNFDSVEVLERMITKLKSN</sequence>